<dbReference type="InterPro" id="IPR036927">
    <property type="entry name" value="Cyt_c_oxase-like_su1_sf"/>
</dbReference>
<proteinExistence type="inferred from homology"/>
<comment type="function">
    <text evidence="1">Component of the cytochrome c oxidase, the last enzyme in the mitochondrial electron transport chain which drives oxidative phosphorylation. The respiratory chain contains 3 multisubunit complexes succinate dehydrogenase (complex II, CII), ubiquinol-cytochrome c oxidoreductase (cytochrome b-c1 complex, complex III, CIII) and cytochrome c oxidase (complex IV, CIV), that cooperate to transfer electrons derived from NADH and succinate to molecular oxygen, creating an electrochemical gradient over the inner membrane that drives transmembrane transport and the ATP synthase. Cytochrome c oxidase is the component of the respiratory chain that catalyzes the reduction of oxygen to water. Electrons originating from reduced cytochrome c in the intermembrane space (IMS) are transferred via the dinuclear copper A center (CU(A)) of subunit 2 and heme A of subunit 1 to the active site in subunit 1, a binuclear center (BNC) formed by heme A3 and copper B (CU(B)). The BNC reduces molecular oxygen to 2 water molecules using 4 electrons from cytochrome c in the IMS and 4 protons from the mitochondrial matrix.</text>
</comment>
<feature type="transmembrane region" description="Helical" evidence="2">
    <location>
        <begin position="283"/>
        <end position="309"/>
    </location>
</feature>
<comment type="pathway">
    <text evidence="1">Energy metabolism; oxidative phosphorylation.</text>
</comment>
<dbReference type="Pfam" id="PF00115">
    <property type="entry name" value="COX1"/>
    <property type="match status" value="1"/>
</dbReference>
<keyword evidence="1" id="KW-0679">Respiratory chain</keyword>
<dbReference type="GO" id="GO:0046872">
    <property type="term" value="F:metal ion binding"/>
    <property type="evidence" value="ECO:0007669"/>
    <property type="project" value="UniProtKB-KW"/>
</dbReference>
<dbReference type="AlphaFoldDB" id="A0A9Q0H459"/>
<comment type="caution">
    <text evidence="4">The sequence shown here is derived from an EMBL/GenBank/DDBJ whole genome shotgun (WGS) entry which is preliminary data.</text>
</comment>
<feature type="transmembrane region" description="Helical" evidence="2">
    <location>
        <begin position="88"/>
        <end position="107"/>
    </location>
</feature>
<keyword evidence="1" id="KW-0186">Copper</keyword>
<feature type="transmembrane region" description="Helical" evidence="2">
    <location>
        <begin position="249"/>
        <end position="271"/>
    </location>
</feature>
<feature type="transmembrane region" description="Helical" evidence="2">
    <location>
        <begin position="36"/>
        <end position="54"/>
    </location>
</feature>
<protein>
    <recommendedName>
        <fullName evidence="1">Cytochrome c oxidase subunit 1</fullName>
        <ecNumber evidence="1">7.1.1.9</ecNumber>
    </recommendedName>
</protein>
<sequence length="418" mass="46004">MIFFMVMPAMIGGSGNWFVLILLGAPDMAFPRSNNISFWLLPPSLLLLLSPALVEVGSGTGWTVYPPLSGITSHSGGAVDSAISSPHISGVSSILGSINFITTISNMRGPGMTMHRSPLFVWSVLVIAFPLLLSLPVLAGAITMLLTDRNFNTTFSDPTRGGDPILYYHIISTFLGKPVFRYLGMVYAMINIGVLGFLLRADHIFTVGSDIDTRAYFTVATMIIAVPTGIKIFSWITTMWGGSIQYKTPMLFVVGFIFLFTIGGLTGVVLANFGLDIALHDTYYAVAHFHYVLSMGAVFALFAGFHYWVGKIFGRTYPETLGQIHFWITSFGVNSTFFPMHFLGLSGMPRRILDYLNAYAGWNALRSFGSYISIVGIHRFFVVAVEQNPTTLEWVVQSLPAFHTFGELPDIKEMKSYV</sequence>
<comment type="subcellular location">
    <subcellularLocation>
        <location evidence="1">Mitochondrion inner membrane</location>
        <topology evidence="1">Multi-pass membrane protein</topology>
    </subcellularLocation>
</comment>
<reference evidence="4" key="1">
    <citation type="journal article" date="2023" name="Plant J.">
        <title>The genome of the king protea, Protea cynaroides.</title>
        <authorList>
            <person name="Chang J."/>
            <person name="Duong T.A."/>
            <person name="Schoeman C."/>
            <person name="Ma X."/>
            <person name="Roodt D."/>
            <person name="Barker N."/>
            <person name="Li Z."/>
            <person name="Van de Peer Y."/>
            <person name="Mizrachi E."/>
        </authorList>
    </citation>
    <scope>NUCLEOTIDE SEQUENCE</scope>
    <source>
        <tissue evidence="4">Young leaves</tissue>
    </source>
</reference>
<dbReference type="Proteomes" id="UP001141806">
    <property type="component" value="Unassembled WGS sequence"/>
</dbReference>
<keyword evidence="5" id="KW-1185">Reference proteome</keyword>
<comment type="catalytic activity">
    <reaction evidence="1">
        <text>4 Fe(II)-[cytochrome c] + O2 + 8 H(+)(in) = 4 Fe(III)-[cytochrome c] + 2 H2O + 4 H(+)(out)</text>
        <dbReference type="Rhea" id="RHEA:11436"/>
        <dbReference type="Rhea" id="RHEA-COMP:10350"/>
        <dbReference type="Rhea" id="RHEA-COMP:14399"/>
        <dbReference type="ChEBI" id="CHEBI:15377"/>
        <dbReference type="ChEBI" id="CHEBI:15378"/>
        <dbReference type="ChEBI" id="CHEBI:15379"/>
        <dbReference type="ChEBI" id="CHEBI:29033"/>
        <dbReference type="ChEBI" id="CHEBI:29034"/>
        <dbReference type="EC" id="7.1.1.9"/>
    </reaction>
</comment>
<evidence type="ECO:0000313" key="4">
    <source>
        <dbReference type="EMBL" id="KAJ4958920.1"/>
    </source>
</evidence>
<dbReference type="InterPro" id="IPR023616">
    <property type="entry name" value="Cyt_c_oxase-like_su1_dom"/>
</dbReference>
<keyword evidence="1" id="KW-0249">Electron transport</keyword>
<keyword evidence="1" id="KW-0496">Mitochondrion</keyword>
<dbReference type="PANTHER" id="PTHR10422:SF18">
    <property type="entry name" value="CYTOCHROME C OXIDASE SUBUNIT 1"/>
    <property type="match status" value="1"/>
</dbReference>
<dbReference type="OrthoDB" id="1869469at2759"/>
<feature type="transmembrane region" description="Helical" evidence="2">
    <location>
        <begin position="179"/>
        <end position="199"/>
    </location>
</feature>
<feature type="transmembrane region" description="Helical" evidence="2">
    <location>
        <begin position="119"/>
        <end position="146"/>
    </location>
</feature>
<keyword evidence="1" id="KW-0349">Heme</keyword>
<keyword evidence="1" id="KW-0479">Metal-binding</keyword>
<evidence type="ECO:0000256" key="1">
    <source>
        <dbReference type="RuleBase" id="RU000369"/>
    </source>
</evidence>
<dbReference type="Gene3D" id="1.20.210.10">
    <property type="entry name" value="Cytochrome c oxidase-like, subunit I domain"/>
    <property type="match status" value="2"/>
</dbReference>
<keyword evidence="1 2" id="KW-0812">Transmembrane</keyword>
<dbReference type="GO" id="GO:0015990">
    <property type="term" value="P:electron transport coupled proton transport"/>
    <property type="evidence" value="ECO:0007669"/>
    <property type="project" value="TreeGrafter"/>
</dbReference>
<dbReference type="PROSITE" id="PS50855">
    <property type="entry name" value="COX1"/>
    <property type="match status" value="1"/>
</dbReference>
<feature type="transmembrane region" description="Helical" evidence="2">
    <location>
        <begin position="324"/>
        <end position="343"/>
    </location>
</feature>
<evidence type="ECO:0000259" key="3">
    <source>
        <dbReference type="PROSITE" id="PS50855"/>
    </source>
</evidence>
<organism evidence="4 5">
    <name type="scientific">Protea cynaroides</name>
    <dbReference type="NCBI Taxonomy" id="273540"/>
    <lineage>
        <taxon>Eukaryota</taxon>
        <taxon>Viridiplantae</taxon>
        <taxon>Streptophyta</taxon>
        <taxon>Embryophyta</taxon>
        <taxon>Tracheophyta</taxon>
        <taxon>Spermatophyta</taxon>
        <taxon>Magnoliopsida</taxon>
        <taxon>Proteales</taxon>
        <taxon>Proteaceae</taxon>
        <taxon>Protea</taxon>
    </lineage>
</organism>
<comment type="similarity">
    <text evidence="1">Belongs to the heme-copper respiratory oxidase family.</text>
</comment>
<keyword evidence="1" id="KW-0813">Transport</keyword>
<name>A0A9Q0H459_9MAGN</name>
<dbReference type="SUPFAM" id="SSF81442">
    <property type="entry name" value="Cytochrome c oxidase subunit I-like"/>
    <property type="match status" value="1"/>
</dbReference>
<dbReference type="InterPro" id="IPR000883">
    <property type="entry name" value="Cyt_C_Oxase_1"/>
</dbReference>
<keyword evidence="1" id="KW-0408">Iron</keyword>
<feature type="transmembrane region" description="Helical" evidence="2">
    <location>
        <begin position="215"/>
        <end position="237"/>
    </location>
</feature>
<dbReference type="GO" id="GO:0006123">
    <property type="term" value="P:mitochondrial electron transport, cytochrome c to oxygen"/>
    <property type="evidence" value="ECO:0007669"/>
    <property type="project" value="TreeGrafter"/>
</dbReference>
<dbReference type="EMBL" id="JAMYWD010000010">
    <property type="protein sequence ID" value="KAJ4958920.1"/>
    <property type="molecule type" value="Genomic_DNA"/>
</dbReference>
<dbReference type="PANTHER" id="PTHR10422">
    <property type="entry name" value="CYTOCHROME C OXIDASE SUBUNIT 1"/>
    <property type="match status" value="1"/>
</dbReference>
<dbReference type="PRINTS" id="PR01165">
    <property type="entry name" value="CYCOXIDASEI"/>
</dbReference>
<gene>
    <name evidence="4" type="ORF">NE237_026031</name>
</gene>
<accession>A0A9Q0H459</accession>
<evidence type="ECO:0000313" key="5">
    <source>
        <dbReference type="Proteomes" id="UP001141806"/>
    </source>
</evidence>
<keyword evidence="1" id="KW-0999">Mitochondrion inner membrane</keyword>
<dbReference type="GO" id="GO:0005743">
    <property type="term" value="C:mitochondrial inner membrane"/>
    <property type="evidence" value="ECO:0007669"/>
    <property type="project" value="UniProtKB-SubCell"/>
</dbReference>
<dbReference type="GO" id="GO:0004129">
    <property type="term" value="F:cytochrome-c oxidase activity"/>
    <property type="evidence" value="ECO:0007669"/>
    <property type="project" value="UniProtKB-EC"/>
</dbReference>
<feature type="domain" description="Cytochrome oxidase subunit I profile" evidence="3">
    <location>
        <begin position="1"/>
        <end position="412"/>
    </location>
</feature>
<feature type="transmembrane region" description="Helical" evidence="2">
    <location>
        <begin position="6"/>
        <end position="24"/>
    </location>
</feature>
<dbReference type="EC" id="7.1.1.9" evidence="1"/>
<keyword evidence="2" id="KW-1133">Transmembrane helix</keyword>
<dbReference type="GO" id="GO:0020037">
    <property type="term" value="F:heme binding"/>
    <property type="evidence" value="ECO:0007669"/>
    <property type="project" value="InterPro"/>
</dbReference>
<evidence type="ECO:0000256" key="2">
    <source>
        <dbReference type="SAM" id="Phobius"/>
    </source>
</evidence>
<keyword evidence="1 2" id="KW-0472">Membrane</keyword>